<dbReference type="InterPro" id="IPR011006">
    <property type="entry name" value="CheY-like_superfamily"/>
</dbReference>
<dbReference type="AlphaFoldDB" id="A0A917Z4U7"/>
<sequence>MSKQVLIVDDSPSIRQMVEATLKSASYGVTAAKDGQEAFDICNGGKRFDFVLTDQNMPRMDGLTLVKSLRTLPAFARTPIVMLTTEASDEMKAQGRAAGASGWMVKPFDPRKLLEVAAKVMG</sequence>
<dbReference type="EMBL" id="BMLS01000008">
    <property type="protein sequence ID" value="GGO74449.1"/>
    <property type="molecule type" value="Genomic_DNA"/>
</dbReference>
<evidence type="ECO:0000256" key="1">
    <source>
        <dbReference type="ARBA" id="ARBA00022553"/>
    </source>
</evidence>
<dbReference type="PROSITE" id="PS50110">
    <property type="entry name" value="RESPONSE_REGULATORY"/>
    <property type="match status" value="1"/>
</dbReference>
<organism evidence="4 5">
    <name type="scientific">Bowmanella pacifica</name>
    <dbReference type="NCBI Taxonomy" id="502051"/>
    <lineage>
        <taxon>Bacteria</taxon>
        <taxon>Pseudomonadati</taxon>
        <taxon>Pseudomonadota</taxon>
        <taxon>Gammaproteobacteria</taxon>
        <taxon>Alteromonadales</taxon>
        <taxon>Alteromonadaceae</taxon>
        <taxon>Bowmanella</taxon>
    </lineage>
</organism>
<dbReference type="PANTHER" id="PTHR44591:SF25">
    <property type="entry name" value="CHEMOTAXIS TWO-COMPONENT RESPONSE REGULATOR"/>
    <property type="match status" value="1"/>
</dbReference>
<comment type="caution">
    <text evidence="4">The sequence shown here is derived from an EMBL/GenBank/DDBJ whole genome shotgun (WGS) entry which is preliminary data.</text>
</comment>
<name>A0A917Z4U7_9ALTE</name>
<dbReference type="GO" id="GO:0000160">
    <property type="term" value="P:phosphorelay signal transduction system"/>
    <property type="evidence" value="ECO:0007669"/>
    <property type="project" value="InterPro"/>
</dbReference>
<dbReference type="Proteomes" id="UP000606935">
    <property type="component" value="Unassembled WGS sequence"/>
</dbReference>
<evidence type="ECO:0000313" key="5">
    <source>
        <dbReference type="Proteomes" id="UP000606935"/>
    </source>
</evidence>
<dbReference type="InterPro" id="IPR050595">
    <property type="entry name" value="Bact_response_regulator"/>
</dbReference>
<dbReference type="CDD" id="cd17562">
    <property type="entry name" value="REC_CheY4-like"/>
    <property type="match status" value="1"/>
</dbReference>
<reference evidence="4" key="2">
    <citation type="submission" date="2020-09" db="EMBL/GenBank/DDBJ databases">
        <authorList>
            <person name="Sun Q."/>
            <person name="Zhou Y."/>
        </authorList>
    </citation>
    <scope>NUCLEOTIDE SEQUENCE</scope>
    <source>
        <strain evidence="4">CGMCC 1.7086</strain>
    </source>
</reference>
<feature type="modified residue" description="4-aspartylphosphate" evidence="2">
    <location>
        <position position="54"/>
    </location>
</feature>
<dbReference type="Gene3D" id="3.40.50.2300">
    <property type="match status" value="1"/>
</dbReference>
<proteinExistence type="predicted"/>
<keyword evidence="5" id="KW-1185">Reference proteome</keyword>
<dbReference type="Pfam" id="PF00072">
    <property type="entry name" value="Response_reg"/>
    <property type="match status" value="1"/>
</dbReference>
<keyword evidence="1 2" id="KW-0597">Phosphoprotein</keyword>
<evidence type="ECO:0000313" key="4">
    <source>
        <dbReference type="EMBL" id="GGO74449.1"/>
    </source>
</evidence>
<feature type="domain" description="Response regulatory" evidence="3">
    <location>
        <begin position="4"/>
        <end position="121"/>
    </location>
</feature>
<accession>A0A917Z4U7</accession>
<dbReference type="RefSeq" id="WP_188698876.1">
    <property type="nucleotide sequence ID" value="NZ_BMLS01000008.1"/>
</dbReference>
<reference evidence="4" key="1">
    <citation type="journal article" date="2014" name="Int. J. Syst. Evol. Microbiol.">
        <title>Complete genome sequence of Corynebacterium casei LMG S-19264T (=DSM 44701T), isolated from a smear-ripened cheese.</title>
        <authorList>
            <consortium name="US DOE Joint Genome Institute (JGI-PGF)"/>
            <person name="Walter F."/>
            <person name="Albersmeier A."/>
            <person name="Kalinowski J."/>
            <person name="Ruckert C."/>
        </authorList>
    </citation>
    <scope>NUCLEOTIDE SEQUENCE</scope>
    <source>
        <strain evidence="4">CGMCC 1.7086</strain>
    </source>
</reference>
<dbReference type="SUPFAM" id="SSF52172">
    <property type="entry name" value="CheY-like"/>
    <property type="match status" value="1"/>
</dbReference>
<dbReference type="SMART" id="SM00448">
    <property type="entry name" value="REC"/>
    <property type="match status" value="1"/>
</dbReference>
<gene>
    <name evidence="4" type="primary">cheY</name>
    <name evidence="4" type="ORF">GCM10010982_37300</name>
</gene>
<evidence type="ECO:0000259" key="3">
    <source>
        <dbReference type="PROSITE" id="PS50110"/>
    </source>
</evidence>
<protein>
    <submittedName>
        <fullName evidence="4">Fis family transcriptional regulator</fullName>
    </submittedName>
</protein>
<dbReference type="PANTHER" id="PTHR44591">
    <property type="entry name" value="STRESS RESPONSE REGULATOR PROTEIN 1"/>
    <property type="match status" value="1"/>
</dbReference>
<dbReference type="InterPro" id="IPR001789">
    <property type="entry name" value="Sig_transdc_resp-reg_receiver"/>
</dbReference>
<evidence type="ECO:0000256" key="2">
    <source>
        <dbReference type="PROSITE-ProRule" id="PRU00169"/>
    </source>
</evidence>